<gene>
    <name evidence="1" type="ORF">HO173_004647</name>
</gene>
<keyword evidence="2" id="KW-1185">Reference proteome</keyword>
<dbReference type="GeneID" id="59286311"/>
<protein>
    <submittedName>
        <fullName evidence="1">Uncharacterized protein</fullName>
    </submittedName>
</protein>
<comment type="caution">
    <text evidence="1">The sequence shown here is derived from an EMBL/GenBank/DDBJ whole genome shotgun (WGS) entry which is preliminary data.</text>
</comment>
<dbReference type="AlphaFoldDB" id="A0A8H6L6D8"/>
<dbReference type="Proteomes" id="UP000578531">
    <property type="component" value="Unassembled WGS sequence"/>
</dbReference>
<evidence type="ECO:0000313" key="2">
    <source>
        <dbReference type="Proteomes" id="UP000578531"/>
    </source>
</evidence>
<organism evidence="1 2">
    <name type="scientific">Letharia columbiana</name>
    <dbReference type="NCBI Taxonomy" id="112416"/>
    <lineage>
        <taxon>Eukaryota</taxon>
        <taxon>Fungi</taxon>
        <taxon>Dikarya</taxon>
        <taxon>Ascomycota</taxon>
        <taxon>Pezizomycotina</taxon>
        <taxon>Lecanoromycetes</taxon>
        <taxon>OSLEUM clade</taxon>
        <taxon>Lecanoromycetidae</taxon>
        <taxon>Lecanorales</taxon>
        <taxon>Lecanorineae</taxon>
        <taxon>Parmeliaceae</taxon>
        <taxon>Letharia</taxon>
    </lineage>
</organism>
<accession>A0A8H6L6D8</accession>
<dbReference type="RefSeq" id="XP_037166507.1">
    <property type="nucleotide sequence ID" value="XM_037306569.1"/>
</dbReference>
<sequence length="216" mass="23814">MGLEMNLGYSHNATYGHDTVALGVSKATGSPNLDSQVVATFDNDDYYVGLFGMGHRGTDFSEHQHTKCDLSDNVKGAKHDSKSVMGLHGRCNLPRKLQFPLCCPYHHFPTNLGPPESKGVVGSLTLGSYDSSRLVRNNVSFSLAPNVSQDLVVGLQSMTAKYANGSAVSLQSEPIWTFIDSTIPYIYWPLDACRLSEKTFGLIWNTTHQKYYMKVL</sequence>
<name>A0A8H6L6D8_9LECA</name>
<dbReference type="SUPFAM" id="SSF50630">
    <property type="entry name" value="Acid proteases"/>
    <property type="match status" value="1"/>
</dbReference>
<dbReference type="EMBL" id="JACCJC010000015">
    <property type="protein sequence ID" value="KAF6237179.1"/>
    <property type="molecule type" value="Genomic_DNA"/>
</dbReference>
<evidence type="ECO:0000313" key="1">
    <source>
        <dbReference type="EMBL" id="KAF6237179.1"/>
    </source>
</evidence>
<dbReference type="InterPro" id="IPR021109">
    <property type="entry name" value="Peptidase_aspartic_dom_sf"/>
</dbReference>
<reference evidence="1 2" key="1">
    <citation type="journal article" date="2020" name="Genomics">
        <title>Complete, high-quality genomes from long-read metagenomic sequencing of two wolf lichen thalli reveals enigmatic genome architecture.</title>
        <authorList>
            <person name="McKenzie S.K."/>
            <person name="Walston R.F."/>
            <person name="Allen J.L."/>
        </authorList>
    </citation>
    <scope>NUCLEOTIDE SEQUENCE [LARGE SCALE GENOMIC DNA]</scope>
    <source>
        <strain evidence="1">WasteWater2</strain>
    </source>
</reference>
<proteinExistence type="predicted"/>
<dbReference type="Gene3D" id="2.40.70.10">
    <property type="entry name" value="Acid Proteases"/>
    <property type="match status" value="1"/>
</dbReference>
<dbReference type="OrthoDB" id="4074350at2759"/>